<evidence type="ECO:0008006" key="3">
    <source>
        <dbReference type="Google" id="ProtNLM"/>
    </source>
</evidence>
<gene>
    <name evidence="1" type="ORF">CITCOLO1_LOCUS2994</name>
</gene>
<keyword evidence="2" id="KW-1185">Reference proteome</keyword>
<dbReference type="EMBL" id="OZ021744">
    <property type="protein sequence ID" value="CAK9311338.1"/>
    <property type="molecule type" value="Genomic_DNA"/>
</dbReference>
<dbReference type="Proteomes" id="UP001642487">
    <property type="component" value="Chromosome 10"/>
</dbReference>
<evidence type="ECO:0000313" key="1">
    <source>
        <dbReference type="EMBL" id="CAK9311338.1"/>
    </source>
</evidence>
<name>A0ABP0XT51_9ROSI</name>
<protein>
    <recommendedName>
        <fullName evidence="3">Secreted protein</fullName>
    </recommendedName>
</protein>
<proteinExistence type="predicted"/>
<accession>A0ABP0XT51</accession>
<sequence length="75" mass="8442">MTHFHLKSWEACSKPVVHDRILVALALPSQLFASSTSVRTALPHPRQFELHFVTSCLVCQPRLPSCHSLYSTIGR</sequence>
<evidence type="ECO:0000313" key="2">
    <source>
        <dbReference type="Proteomes" id="UP001642487"/>
    </source>
</evidence>
<organism evidence="1 2">
    <name type="scientific">Citrullus colocynthis</name>
    <name type="common">colocynth</name>
    <dbReference type="NCBI Taxonomy" id="252529"/>
    <lineage>
        <taxon>Eukaryota</taxon>
        <taxon>Viridiplantae</taxon>
        <taxon>Streptophyta</taxon>
        <taxon>Embryophyta</taxon>
        <taxon>Tracheophyta</taxon>
        <taxon>Spermatophyta</taxon>
        <taxon>Magnoliopsida</taxon>
        <taxon>eudicotyledons</taxon>
        <taxon>Gunneridae</taxon>
        <taxon>Pentapetalae</taxon>
        <taxon>rosids</taxon>
        <taxon>fabids</taxon>
        <taxon>Cucurbitales</taxon>
        <taxon>Cucurbitaceae</taxon>
        <taxon>Benincaseae</taxon>
        <taxon>Citrullus</taxon>
    </lineage>
</organism>
<reference evidence="1 2" key="1">
    <citation type="submission" date="2024-03" db="EMBL/GenBank/DDBJ databases">
        <authorList>
            <person name="Gkanogiannis A."/>
            <person name="Becerra Lopez-Lavalle L."/>
        </authorList>
    </citation>
    <scope>NUCLEOTIDE SEQUENCE [LARGE SCALE GENOMIC DNA]</scope>
</reference>